<dbReference type="EMBL" id="RBNJ01006212">
    <property type="protein sequence ID" value="RUS28733.1"/>
    <property type="molecule type" value="Genomic_DNA"/>
</dbReference>
<evidence type="ECO:0000313" key="6">
    <source>
        <dbReference type="Proteomes" id="UP000274822"/>
    </source>
</evidence>
<protein>
    <submittedName>
        <fullName evidence="5">Peroxisomal biogenesis factor 11</fullName>
    </submittedName>
</protein>
<evidence type="ECO:0000313" key="5">
    <source>
        <dbReference type="EMBL" id="RUS28733.1"/>
    </source>
</evidence>
<evidence type="ECO:0000256" key="4">
    <source>
        <dbReference type="ARBA" id="ARBA00046271"/>
    </source>
</evidence>
<dbReference type="Proteomes" id="UP000274822">
    <property type="component" value="Unassembled WGS sequence"/>
</dbReference>
<organism evidence="5 6">
    <name type="scientific">Jimgerdemannia flammicorona</name>
    <dbReference type="NCBI Taxonomy" id="994334"/>
    <lineage>
        <taxon>Eukaryota</taxon>
        <taxon>Fungi</taxon>
        <taxon>Fungi incertae sedis</taxon>
        <taxon>Mucoromycota</taxon>
        <taxon>Mucoromycotina</taxon>
        <taxon>Endogonomycetes</taxon>
        <taxon>Endogonales</taxon>
        <taxon>Endogonaceae</taxon>
        <taxon>Jimgerdemannia</taxon>
    </lineage>
</organism>
<dbReference type="GO" id="GO:0005778">
    <property type="term" value="C:peroxisomal membrane"/>
    <property type="evidence" value="ECO:0007669"/>
    <property type="project" value="UniProtKB-SubCell"/>
</dbReference>
<keyword evidence="2" id="KW-0472">Membrane</keyword>
<evidence type="ECO:0000256" key="2">
    <source>
        <dbReference type="ARBA" id="ARBA00023136"/>
    </source>
</evidence>
<proteinExistence type="predicted"/>
<accession>A0A433QG25</accession>
<keyword evidence="3" id="KW-0576">Peroxisome</keyword>
<evidence type="ECO:0000256" key="3">
    <source>
        <dbReference type="ARBA" id="ARBA00023140"/>
    </source>
</evidence>
<dbReference type="AlphaFoldDB" id="A0A433QG25"/>
<comment type="subcellular location">
    <subcellularLocation>
        <location evidence="4">Peroxisome membrane</location>
    </subcellularLocation>
</comment>
<reference evidence="5 6" key="1">
    <citation type="journal article" date="2018" name="New Phytol.">
        <title>Phylogenomics of Endogonaceae and evolution of mycorrhizas within Mucoromycota.</title>
        <authorList>
            <person name="Chang Y."/>
            <person name="Desiro A."/>
            <person name="Na H."/>
            <person name="Sandor L."/>
            <person name="Lipzen A."/>
            <person name="Clum A."/>
            <person name="Barry K."/>
            <person name="Grigoriev I.V."/>
            <person name="Martin F.M."/>
            <person name="Stajich J.E."/>
            <person name="Smith M.E."/>
            <person name="Bonito G."/>
            <person name="Spatafora J.W."/>
        </authorList>
    </citation>
    <scope>NUCLEOTIDE SEQUENCE [LARGE SCALE GENOMIC DNA]</scope>
    <source>
        <strain evidence="5 6">AD002</strain>
    </source>
</reference>
<name>A0A433QG25_9FUNG</name>
<dbReference type="InterPro" id="IPR008733">
    <property type="entry name" value="PEX11"/>
</dbReference>
<sequence>MTKFALTTPVPLDHLLKFLATTQGREKTYRGVQYFARFWVWYLIRQGAAKESIQKWDDLKKSLGVGRKLFRLAKPLEAGQSAIRALENSDEVLRFTQAGRNAAYSAYYVCEMLVWLHQVGFRKVTNQKQIGDMGHKFWTAALSFSIVSSLYSLRRVILHEELLERRNRAAIAGQGKDAAIQGADYKVEKKTLENTVVRQLVLDGIDIIIPLSSLGWLNVDEGVVGLAGVITSLMAAQSQWKKVNPK</sequence>
<gene>
    <name evidence="5" type="ORF">BC938DRAFT_481520</name>
</gene>
<keyword evidence="1" id="KW-0962">Peroxisome biogenesis</keyword>
<keyword evidence="6" id="KW-1185">Reference proteome</keyword>
<comment type="caution">
    <text evidence="5">The sequence shown here is derived from an EMBL/GenBank/DDBJ whole genome shotgun (WGS) entry which is preliminary data.</text>
</comment>
<dbReference type="GO" id="GO:0016559">
    <property type="term" value="P:peroxisome fission"/>
    <property type="evidence" value="ECO:0007669"/>
    <property type="project" value="InterPro"/>
</dbReference>
<dbReference type="PANTHER" id="PTHR12652:SF50">
    <property type="entry name" value="PEROXIN 11"/>
    <property type="match status" value="1"/>
</dbReference>
<dbReference type="PANTHER" id="PTHR12652">
    <property type="entry name" value="PEROXISOMAL BIOGENESIS FACTOR 11"/>
    <property type="match status" value="1"/>
</dbReference>
<dbReference type="Pfam" id="PF05648">
    <property type="entry name" value="PEX11"/>
    <property type="match status" value="1"/>
</dbReference>
<evidence type="ECO:0000256" key="1">
    <source>
        <dbReference type="ARBA" id="ARBA00022593"/>
    </source>
</evidence>